<evidence type="ECO:0000313" key="2">
    <source>
        <dbReference type="EMBL" id="ANU08489.1"/>
    </source>
</evidence>
<dbReference type="Proteomes" id="UP000092698">
    <property type="component" value="Chromosome"/>
</dbReference>
<sequence>MSLYTMIFVIVLLGMAYAFWHRHTELKQGVIRDDHGNIVKLDDSEKAALQEEVMELRERVKVLERIATDDRGAKALSAEIEQLRDRREEKDDAR</sequence>
<protein>
    <recommendedName>
        <fullName evidence="4">Phage shock protein B</fullName>
    </recommendedName>
</protein>
<name>A0A1C7DAG5_9SPHN</name>
<evidence type="ECO:0000313" key="3">
    <source>
        <dbReference type="Proteomes" id="UP000092698"/>
    </source>
</evidence>
<accession>A0A1C7DAG5</accession>
<dbReference type="STRING" id="645517.A6F65_02204"/>
<reference evidence="2 3" key="1">
    <citation type="submission" date="2016-07" db="EMBL/GenBank/DDBJ databases">
        <title>Complete genome sequence of Altererythrobacter namhicola JCM 16345T, containing esterase-encoding genes.</title>
        <authorList>
            <person name="Cheng H."/>
            <person name="Wu Y.-H."/>
            <person name="Jian S.-L."/>
            <person name="Huo Y.-Y."/>
            <person name="Wang C.-S."/>
            <person name="Xu X.-W."/>
        </authorList>
    </citation>
    <scope>NUCLEOTIDE SEQUENCE [LARGE SCALE GENOMIC DNA]</scope>
    <source>
        <strain evidence="2 3">JCM 16345</strain>
    </source>
</reference>
<organism evidence="2 3">
    <name type="scientific">Paraurantiacibacter namhicola</name>
    <dbReference type="NCBI Taxonomy" id="645517"/>
    <lineage>
        <taxon>Bacteria</taxon>
        <taxon>Pseudomonadati</taxon>
        <taxon>Pseudomonadota</taxon>
        <taxon>Alphaproteobacteria</taxon>
        <taxon>Sphingomonadales</taxon>
        <taxon>Erythrobacteraceae</taxon>
        <taxon>Paraurantiacibacter</taxon>
    </lineage>
</organism>
<dbReference type="RefSeq" id="WP_067788621.1">
    <property type="nucleotide sequence ID" value="NZ_CP016545.1"/>
</dbReference>
<keyword evidence="3" id="KW-1185">Reference proteome</keyword>
<dbReference type="PATRIC" id="fig|645517.4.peg.2187"/>
<gene>
    <name evidence="2" type="ORF">A6F65_02204</name>
</gene>
<evidence type="ECO:0000256" key="1">
    <source>
        <dbReference type="SAM" id="Coils"/>
    </source>
</evidence>
<feature type="coiled-coil region" evidence="1">
    <location>
        <begin position="39"/>
        <end position="93"/>
    </location>
</feature>
<proteinExistence type="predicted"/>
<dbReference type="EMBL" id="CP016545">
    <property type="protein sequence ID" value="ANU08489.1"/>
    <property type="molecule type" value="Genomic_DNA"/>
</dbReference>
<dbReference type="KEGG" id="anh:A6F65_02204"/>
<dbReference type="OrthoDB" id="7579171at2"/>
<evidence type="ECO:0008006" key="4">
    <source>
        <dbReference type="Google" id="ProtNLM"/>
    </source>
</evidence>
<keyword evidence="1" id="KW-0175">Coiled coil</keyword>
<dbReference type="AlphaFoldDB" id="A0A1C7DAG5"/>